<dbReference type="SUPFAM" id="SSF52047">
    <property type="entry name" value="RNI-like"/>
    <property type="match status" value="1"/>
</dbReference>
<evidence type="ECO:0000313" key="1">
    <source>
        <dbReference type="EMBL" id="KAK2607388.1"/>
    </source>
</evidence>
<name>A0AAD9W3E8_PHOAM</name>
<dbReference type="AlphaFoldDB" id="A0AAD9W3E8"/>
<dbReference type="InterPro" id="IPR032675">
    <property type="entry name" value="LRR_dom_sf"/>
</dbReference>
<keyword evidence="2" id="KW-1185">Reference proteome</keyword>
<dbReference type="EMBL" id="JAUJFL010000003">
    <property type="protein sequence ID" value="KAK2607388.1"/>
    <property type="molecule type" value="Genomic_DNA"/>
</dbReference>
<evidence type="ECO:0008006" key="3">
    <source>
        <dbReference type="Google" id="ProtNLM"/>
    </source>
</evidence>
<reference evidence="1" key="1">
    <citation type="submission" date="2023-06" db="EMBL/GenBank/DDBJ databases">
        <authorList>
            <person name="Noh H."/>
        </authorList>
    </citation>
    <scope>NUCLEOTIDE SEQUENCE</scope>
    <source>
        <strain evidence="1">DUCC20226</strain>
    </source>
</reference>
<dbReference type="Gene3D" id="3.80.10.10">
    <property type="entry name" value="Ribonuclease Inhibitor"/>
    <property type="match status" value="1"/>
</dbReference>
<gene>
    <name evidence="1" type="ORF">N8I77_006064</name>
</gene>
<proteinExistence type="predicted"/>
<sequence>MMEQLPSYQDAAGKKQWLELVAPYVDPSDYNSLCCVSRHFRRHFAPRVWKDPLAVVRTSNRDTAYDYQWYSKFLAHIREMDASTASMVAVMDFRDFAPASGLDEHQEAYNNSFRELATRLPNLRCLLLDEHPQLNLSMLSRHAFRSSTAVSLENIHLISIANCGISLPARFFGGQWLKGLVYLDMSNTPGTLGNQGALIPEDLPFLRILKLRRKNLIDLTAGAIVREFRTQLFSLDVSKNGLTDDFLRTLLEYGLPVYSNTKLRTNDHFRVEGQVRPISNDDHPRPNSRLFFVDESEWSATFSSPDRYLADPPIYNTINDDFISEEGQTVRGRSKGRERIRGDSAHDAVKVLAGGPGEEIPDALHPQHQRFHWPHLHAGTTHLHLNELMLSASAVKSFIRESPGYIEHFECDRTYLPPHHASAWQSKASYLSKAATLYALPGAAYLFRPVISSNLRVLKAHHSLVTNTPTLESRSTGELTNLWLAETHMRERLDLAYPQTFVPDMNPRLYSLTISMIPRYSTGMVTKRLLSFLRLAAHQEQAIESTRALLPFRGPPMLKGLRHIRLEFEPDAKDELGSLDNETDELDSGALVEQGTEAFSFFSESAWGPSSSPVKSKVKQQVVVETTSAAEAEDAVLKGKGPSMMGEKIDDYPFNRAKGEHVSFTISPGGDSSQPLKLVVSVWIGSGLISPDNPPAINEYMRNVCDPANREGASPATPCHVAAGVPAGSFIFERAWDSIMLPAAAAEVKLPTKAELRAMEDVVARIKAFRLQSRREYAALDAERRNLGGHEYWRGRLEIVLPQGRAHSSDYWR</sequence>
<dbReference type="Proteomes" id="UP001265746">
    <property type="component" value="Unassembled WGS sequence"/>
</dbReference>
<protein>
    <recommendedName>
        <fullName evidence="3">Leucine rich repeat domain containing protein</fullName>
    </recommendedName>
</protein>
<organism evidence="1 2">
    <name type="scientific">Phomopsis amygdali</name>
    <name type="common">Fusicoccum amygdali</name>
    <dbReference type="NCBI Taxonomy" id="1214568"/>
    <lineage>
        <taxon>Eukaryota</taxon>
        <taxon>Fungi</taxon>
        <taxon>Dikarya</taxon>
        <taxon>Ascomycota</taxon>
        <taxon>Pezizomycotina</taxon>
        <taxon>Sordariomycetes</taxon>
        <taxon>Sordariomycetidae</taxon>
        <taxon>Diaporthales</taxon>
        <taxon>Diaporthaceae</taxon>
        <taxon>Diaporthe</taxon>
    </lineage>
</organism>
<evidence type="ECO:0000313" key="2">
    <source>
        <dbReference type="Proteomes" id="UP001265746"/>
    </source>
</evidence>
<comment type="caution">
    <text evidence="1">The sequence shown here is derived from an EMBL/GenBank/DDBJ whole genome shotgun (WGS) entry which is preliminary data.</text>
</comment>
<accession>A0AAD9W3E8</accession>